<name>A0A2P5AV24_PARAD</name>
<gene>
    <name evidence="1" type="ORF">PanWU01x14_297370</name>
</gene>
<sequence>GKLRELGSARRSPKGSTTPLQWRIAWRESPIICQTVASPRRCGKPQKMWQAPEDVASWQRLEVKSGIGTLLRDEGELVSIKDHLQVNMQIIDYRQGGKPHQNHDPVCIQLHRVDPRQREKLVEQGRKGES</sequence>
<organism evidence="1 2">
    <name type="scientific">Parasponia andersonii</name>
    <name type="common">Sponia andersonii</name>
    <dbReference type="NCBI Taxonomy" id="3476"/>
    <lineage>
        <taxon>Eukaryota</taxon>
        <taxon>Viridiplantae</taxon>
        <taxon>Streptophyta</taxon>
        <taxon>Embryophyta</taxon>
        <taxon>Tracheophyta</taxon>
        <taxon>Spermatophyta</taxon>
        <taxon>Magnoliopsida</taxon>
        <taxon>eudicotyledons</taxon>
        <taxon>Gunneridae</taxon>
        <taxon>Pentapetalae</taxon>
        <taxon>rosids</taxon>
        <taxon>fabids</taxon>
        <taxon>Rosales</taxon>
        <taxon>Cannabaceae</taxon>
        <taxon>Parasponia</taxon>
    </lineage>
</organism>
<keyword evidence="2" id="KW-1185">Reference proteome</keyword>
<feature type="non-terminal residue" evidence="1">
    <location>
        <position position="1"/>
    </location>
</feature>
<dbReference type="Proteomes" id="UP000237105">
    <property type="component" value="Unassembled WGS sequence"/>
</dbReference>
<accession>A0A2P5AV24</accession>
<dbReference type="EMBL" id="JXTB01000438">
    <property type="protein sequence ID" value="PON40417.1"/>
    <property type="molecule type" value="Genomic_DNA"/>
</dbReference>
<evidence type="ECO:0000313" key="2">
    <source>
        <dbReference type="Proteomes" id="UP000237105"/>
    </source>
</evidence>
<dbReference type="AlphaFoldDB" id="A0A2P5AV24"/>
<proteinExistence type="predicted"/>
<reference evidence="2" key="1">
    <citation type="submission" date="2016-06" db="EMBL/GenBank/DDBJ databases">
        <title>Parallel loss of symbiosis genes in relatives of nitrogen-fixing non-legume Parasponia.</title>
        <authorList>
            <person name="Van Velzen R."/>
            <person name="Holmer R."/>
            <person name="Bu F."/>
            <person name="Rutten L."/>
            <person name="Van Zeijl A."/>
            <person name="Liu W."/>
            <person name="Santuari L."/>
            <person name="Cao Q."/>
            <person name="Sharma T."/>
            <person name="Shen D."/>
            <person name="Roswanjaya Y."/>
            <person name="Wardhani T."/>
            <person name="Kalhor M.S."/>
            <person name="Jansen J."/>
            <person name="Van den Hoogen J."/>
            <person name="Gungor B."/>
            <person name="Hartog M."/>
            <person name="Hontelez J."/>
            <person name="Verver J."/>
            <person name="Yang W.-C."/>
            <person name="Schijlen E."/>
            <person name="Repin R."/>
            <person name="Schilthuizen M."/>
            <person name="Schranz E."/>
            <person name="Heidstra R."/>
            <person name="Miyata K."/>
            <person name="Fedorova E."/>
            <person name="Kohlen W."/>
            <person name="Bisseling T."/>
            <person name="Smit S."/>
            <person name="Geurts R."/>
        </authorList>
    </citation>
    <scope>NUCLEOTIDE SEQUENCE [LARGE SCALE GENOMIC DNA]</scope>
    <source>
        <strain evidence="2">cv. WU1-14</strain>
    </source>
</reference>
<protein>
    <submittedName>
        <fullName evidence="1">Uncharacterized protein</fullName>
    </submittedName>
</protein>
<comment type="caution">
    <text evidence="1">The sequence shown here is derived from an EMBL/GenBank/DDBJ whole genome shotgun (WGS) entry which is preliminary data.</text>
</comment>
<evidence type="ECO:0000313" key="1">
    <source>
        <dbReference type="EMBL" id="PON40417.1"/>
    </source>
</evidence>